<dbReference type="Proteomes" id="UP000076959">
    <property type="component" value="Unassembled WGS sequence"/>
</dbReference>
<name>A0A176YGI4_9BRAD</name>
<organism evidence="1 2">
    <name type="scientific">Bradyrhizobium centrolobii</name>
    <dbReference type="NCBI Taxonomy" id="1505087"/>
    <lineage>
        <taxon>Bacteria</taxon>
        <taxon>Pseudomonadati</taxon>
        <taxon>Pseudomonadota</taxon>
        <taxon>Alphaproteobacteria</taxon>
        <taxon>Hyphomicrobiales</taxon>
        <taxon>Nitrobacteraceae</taxon>
        <taxon>Bradyrhizobium</taxon>
    </lineage>
</organism>
<protein>
    <submittedName>
        <fullName evidence="1">Uncharacterized protein</fullName>
    </submittedName>
</protein>
<reference evidence="1 2" key="1">
    <citation type="submission" date="2016-03" db="EMBL/GenBank/DDBJ databases">
        <title>Draft Genome Sequence of the Strain BR 10245 (Bradyrhizobium sp.) isolated from nodules of Centrolobium paraense.</title>
        <authorList>
            <person name="Simoes-Araujo J.L.Sr."/>
            <person name="Barauna A.C."/>
            <person name="Silva K."/>
            <person name="Zilli J.E."/>
        </authorList>
    </citation>
    <scope>NUCLEOTIDE SEQUENCE [LARGE SCALE GENOMIC DNA]</scope>
    <source>
        <strain evidence="1 2">BR 10245</strain>
    </source>
</reference>
<dbReference type="EMBL" id="LUUB01000086">
    <property type="protein sequence ID" value="OAF04308.1"/>
    <property type="molecule type" value="Genomic_DNA"/>
</dbReference>
<gene>
    <name evidence="1" type="ORF">AYJ54_24275</name>
</gene>
<dbReference type="AlphaFoldDB" id="A0A176YGI4"/>
<evidence type="ECO:0000313" key="2">
    <source>
        <dbReference type="Proteomes" id="UP000076959"/>
    </source>
</evidence>
<proteinExistence type="predicted"/>
<sequence>MIIDTANDGAARRVQFNPPLEANYMTVDGIRSGNCLVLNTGDDGALLEHVPPTLREFFLIFTSASAVRPVYRRCKRASIQGTKMDVDYDRTQPCFARHM</sequence>
<dbReference type="OrthoDB" id="8239203at2"/>
<evidence type="ECO:0000313" key="1">
    <source>
        <dbReference type="EMBL" id="OAF04308.1"/>
    </source>
</evidence>
<comment type="caution">
    <text evidence="1">The sequence shown here is derived from an EMBL/GenBank/DDBJ whole genome shotgun (WGS) entry which is preliminary data.</text>
</comment>
<keyword evidence="2" id="KW-1185">Reference proteome</keyword>
<dbReference type="STRING" id="1505087.AYJ54_24275"/>
<accession>A0A176YGI4</accession>
<dbReference type="RefSeq" id="WP_063681738.1">
    <property type="nucleotide sequence ID" value="NZ_LUUB01000086.1"/>
</dbReference>
<dbReference type="GeneID" id="32583055"/>